<feature type="compositionally biased region" description="Basic and acidic residues" evidence="8">
    <location>
        <begin position="436"/>
        <end position="451"/>
    </location>
</feature>
<keyword evidence="3" id="KW-0808">Transferase</keyword>
<feature type="compositionally biased region" description="Polar residues" evidence="8">
    <location>
        <begin position="400"/>
        <end position="413"/>
    </location>
</feature>
<dbReference type="GeneID" id="112050485"/>
<feature type="region of interest" description="Disordered" evidence="8">
    <location>
        <begin position="90"/>
        <end position="144"/>
    </location>
</feature>
<dbReference type="InterPro" id="IPR000719">
    <property type="entry name" value="Prot_kinase_dom"/>
</dbReference>
<name>A0A6J1NC89_BICAN</name>
<feature type="region of interest" description="Disordered" evidence="8">
    <location>
        <begin position="390"/>
        <end position="458"/>
    </location>
</feature>
<feature type="region of interest" description="Disordered" evidence="8">
    <location>
        <begin position="45"/>
        <end position="74"/>
    </location>
</feature>
<evidence type="ECO:0000256" key="5">
    <source>
        <dbReference type="ARBA" id="ARBA00022777"/>
    </source>
</evidence>
<dbReference type="GO" id="GO:0004674">
    <property type="term" value="F:protein serine/threonine kinase activity"/>
    <property type="evidence" value="ECO:0007669"/>
    <property type="project" value="UniProtKB-KW"/>
</dbReference>
<feature type="region of interest" description="Disordered" evidence="8">
    <location>
        <begin position="1001"/>
        <end position="1022"/>
    </location>
</feature>
<dbReference type="PROSITE" id="PS00108">
    <property type="entry name" value="PROTEIN_KINASE_ST"/>
    <property type="match status" value="1"/>
</dbReference>
<feature type="region of interest" description="Disordered" evidence="8">
    <location>
        <begin position="951"/>
        <end position="973"/>
    </location>
</feature>
<dbReference type="KEGG" id="bany:112050485"/>
<accession>A0A6J1NC89</accession>
<protein>
    <submittedName>
        <fullName evidence="11">Mitogen-activated protein kinase kinase kinase 4 isoform X1</fullName>
    </submittedName>
</protein>
<keyword evidence="2" id="KW-0723">Serine/threonine-protein kinase</keyword>
<feature type="compositionally biased region" description="Low complexity" evidence="8">
    <location>
        <begin position="419"/>
        <end position="435"/>
    </location>
</feature>
<dbReference type="InterPro" id="IPR008271">
    <property type="entry name" value="Ser/Thr_kinase_AS"/>
</dbReference>
<dbReference type="PROSITE" id="PS50011">
    <property type="entry name" value="PROTEIN_KINASE_DOM"/>
    <property type="match status" value="1"/>
</dbReference>
<evidence type="ECO:0000256" key="6">
    <source>
        <dbReference type="ARBA" id="ARBA00022840"/>
    </source>
</evidence>
<feature type="region of interest" description="Disordered" evidence="8">
    <location>
        <begin position="1152"/>
        <end position="1205"/>
    </location>
</feature>
<dbReference type="PROSITE" id="PS00107">
    <property type="entry name" value="PROTEIN_KINASE_ATP"/>
    <property type="match status" value="1"/>
</dbReference>
<gene>
    <name evidence="11" type="primary">LOC112050485</name>
</gene>
<keyword evidence="10" id="KW-1185">Reference proteome</keyword>
<dbReference type="Proteomes" id="UP001652582">
    <property type="component" value="Chromosome 10"/>
</dbReference>
<dbReference type="PANTHER" id="PTHR48016:SF32">
    <property type="entry name" value="MITOGEN-ACTIVATED PROTEIN KINASE KINASE KINASE 4"/>
    <property type="match status" value="1"/>
</dbReference>
<keyword evidence="6 7" id="KW-0067">ATP-binding</keyword>
<dbReference type="CTD" id="42253"/>
<comment type="similarity">
    <text evidence="1">Belongs to the protein kinase superfamily. STE Ser/Thr protein kinase family. MAP kinase kinase kinase subfamily.</text>
</comment>
<feature type="compositionally biased region" description="Low complexity" evidence="8">
    <location>
        <begin position="1179"/>
        <end position="1189"/>
    </location>
</feature>
<organism evidence="10 11">
    <name type="scientific">Bicyclus anynana</name>
    <name type="common">Squinting bush brown butterfly</name>
    <dbReference type="NCBI Taxonomy" id="110368"/>
    <lineage>
        <taxon>Eukaryota</taxon>
        <taxon>Metazoa</taxon>
        <taxon>Ecdysozoa</taxon>
        <taxon>Arthropoda</taxon>
        <taxon>Hexapoda</taxon>
        <taxon>Insecta</taxon>
        <taxon>Pterygota</taxon>
        <taxon>Neoptera</taxon>
        <taxon>Endopterygota</taxon>
        <taxon>Lepidoptera</taxon>
        <taxon>Glossata</taxon>
        <taxon>Ditrysia</taxon>
        <taxon>Papilionoidea</taxon>
        <taxon>Nymphalidae</taxon>
        <taxon>Satyrinae</taxon>
        <taxon>Satyrini</taxon>
        <taxon>Mycalesina</taxon>
        <taxon>Bicyclus</taxon>
    </lineage>
</organism>
<dbReference type="GO" id="GO:0005524">
    <property type="term" value="F:ATP binding"/>
    <property type="evidence" value="ECO:0007669"/>
    <property type="project" value="UniProtKB-UniRule"/>
</dbReference>
<evidence type="ECO:0000256" key="4">
    <source>
        <dbReference type="ARBA" id="ARBA00022741"/>
    </source>
</evidence>
<feature type="compositionally biased region" description="Polar residues" evidence="8">
    <location>
        <begin position="956"/>
        <end position="967"/>
    </location>
</feature>
<feature type="region of interest" description="Disordered" evidence="8">
    <location>
        <begin position="13"/>
        <end position="32"/>
    </location>
</feature>
<dbReference type="Pfam" id="PF00069">
    <property type="entry name" value="Pkinase"/>
    <property type="match status" value="1"/>
</dbReference>
<dbReference type="PANTHER" id="PTHR48016">
    <property type="entry name" value="MAP KINASE KINASE KINASE SSK2-RELATED-RELATED"/>
    <property type="match status" value="1"/>
</dbReference>
<feature type="binding site" evidence="7">
    <location>
        <position position="1289"/>
    </location>
    <ligand>
        <name>ATP</name>
        <dbReference type="ChEBI" id="CHEBI:30616"/>
    </ligand>
</feature>
<dbReference type="InterPro" id="IPR017441">
    <property type="entry name" value="Protein_kinase_ATP_BS"/>
</dbReference>
<feature type="compositionally biased region" description="Basic and acidic residues" evidence="8">
    <location>
        <begin position="113"/>
        <end position="132"/>
    </location>
</feature>
<dbReference type="GO" id="GO:0000165">
    <property type="term" value="P:MAPK cascade"/>
    <property type="evidence" value="ECO:0007669"/>
    <property type="project" value="InterPro"/>
</dbReference>
<proteinExistence type="inferred from homology"/>
<dbReference type="InterPro" id="IPR045801">
    <property type="entry name" value="MEKK4_N"/>
</dbReference>
<reference evidence="11" key="1">
    <citation type="submission" date="2025-08" db="UniProtKB">
        <authorList>
            <consortium name="RefSeq"/>
        </authorList>
    </citation>
    <scope>IDENTIFICATION</scope>
</reference>
<dbReference type="InterPro" id="IPR011009">
    <property type="entry name" value="Kinase-like_dom_sf"/>
</dbReference>
<dbReference type="InterPro" id="IPR050538">
    <property type="entry name" value="MAP_kinase_kinase_kinase"/>
</dbReference>
<evidence type="ECO:0000256" key="1">
    <source>
        <dbReference type="ARBA" id="ARBA00006529"/>
    </source>
</evidence>
<sequence length="1535" mass="174040">MDTNANKDWKKKLGFPINYDSGQSSEEDFDTKDVVMRHSRHSSGYYLEENGDGSMADQLGTTPPRTRIRDKERRRNVFLESGSNLQKMLVEGSKLDDVPAPPPTRPIRRRSERKLNISKERDWKDSQREPRADSLPSPSPQPAVPTLVESCSRFMSLSSRLKCQAACEDVQQRGDEDELPASRVNFHNTFSMLINMGNIEKGCKRTISREEQVWQNELKDLIWLELKAKLAGRTLGQQDEFLCSQRSMIPSIMQRIHEYKFENPDPCRNRTRLLAPIDGSSEDLSHPLEEYNPDQNGEDYLFGCVSFDCERCTTAVGIAMKQVAELLEAYEAVIALYPSSIAAAAEHPELFSDRTVNRLKAMCLWYNTALHMRLKVLSVRRMLRTVRDKSRRGLEHGVSTEPSSRKSSVSQRPCQVRFNVSNNTSDSNNSDSSGQSDRKSDHSDDQGKESDVQTNEVIDAVNKEVIEGSESRNEEKRGVDITDSGIAKTECALGDMTPEIVVSETYSTNDTTVSSESGYTSGEHSYEREVTHDVYDIDQLRDVAQLRLLGRTEVSAYRDYHYEMLKTQGVRRCMMFMNKMCNKLLNKVYLTLLEPQQEGVEEDAQDVFYETKDTEQKTDTHNSYIIRNTYEFRRYGCWCEETLSMQLPSYRSHFLLLTSICMEAVHDYLSLRMEGRPEQLSCLTIKQLIHELKEGLDIAAEMRASFARNVEAALRGSRAVLQTRKDLLDILHTFDATVETALQQYLSYLRTMSETEAQSRATLAAEWAFTARLAARTPQAAVLAPPAFADMACNQLNRVLTRFEDKFKQVMELEKNEHEHEDPDDQRYMVYTICREAQCVYASEREAALQAAQWARALASRLAQRHRLHSGRIFNSLIAIRDCLARHTAYILERSRAEALSSHELPKDIRDSMVARVRELLLQVYKLGFELHTELYKFAQAPFKLREQQARRMRPSSLQPFRPQTPQLRRKRPETMLVHETSSTANPMIHKELHRFVNDAPQSKQFPHRNVGGSPRKVLGNPRSLMRSESIGEEGEASVIDDNTFVSPSLNNIENLLSGSKSAQAKRAELDEPTQQEAEWAKRTARAVVEFARCWMTFVVERCDRGRGLRPRWASQGLEFLMLACDPCNTKHLSDEEFEDLKQLMDGCISHVIGSRTPTPTTVTPTPPHRRPRIHSPLSSTSSANSKESAYPPTPPSEHDGPLSLHKFEDTLHSKRVIEAIHRLDEARDEKLQQSKSVGKVLESTVKSYEPKLRQLTFKWQRGLKIGAGTFGKVYTVVNTESGQLLAMKELSIGAGDRRALQRAANELRVLEGILHPHLVRYYGCELHREEMLLFMELCVEGSLEALIATSGALTEHTTRKYTKQLVSAVSELHSRSIAHRDIKSGNIFLTNEGHCLKLGDFGCAVKIRANTTAPGELQGFVGTQAYMAPEVFMKSSGHGRAADIWSLGCVTTEMASGKRPFSEYDSNYQIMFVVGMGGRPDIPDALSAEGQQFCLSCLTHDPDLRPRAEALSLHHFLMVKSDDDCKCEPAYLIT</sequence>
<evidence type="ECO:0000256" key="3">
    <source>
        <dbReference type="ARBA" id="ARBA00022679"/>
    </source>
</evidence>
<evidence type="ECO:0000256" key="2">
    <source>
        <dbReference type="ARBA" id="ARBA00022527"/>
    </source>
</evidence>
<dbReference type="OrthoDB" id="1043025at2759"/>
<feature type="domain" description="Protein kinase" evidence="9">
    <location>
        <begin position="1260"/>
        <end position="1518"/>
    </location>
</feature>
<dbReference type="Gene3D" id="1.10.510.10">
    <property type="entry name" value="Transferase(Phosphotransferase) domain 1"/>
    <property type="match status" value="1"/>
</dbReference>
<evidence type="ECO:0000256" key="8">
    <source>
        <dbReference type="SAM" id="MobiDB-lite"/>
    </source>
</evidence>
<evidence type="ECO:0000313" key="10">
    <source>
        <dbReference type="Proteomes" id="UP001652582"/>
    </source>
</evidence>
<evidence type="ECO:0000259" key="9">
    <source>
        <dbReference type="PROSITE" id="PS50011"/>
    </source>
</evidence>
<evidence type="ECO:0000313" key="11">
    <source>
        <dbReference type="RefSeq" id="XP_023944524.1"/>
    </source>
</evidence>
<dbReference type="Pfam" id="PF19431">
    <property type="entry name" value="MEKK4_N"/>
    <property type="match status" value="2"/>
</dbReference>
<dbReference type="SUPFAM" id="SSF56112">
    <property type="entry name" value="Protein kinase-like (PK-like)"/>
    <property type="match status" value="1"/>
</dbReference>
<evidence type="ECO:0000256" key="7">
    <source>
        <dbReference type="PROSITE-ProRule" id="PRU10141"/>
    </source>
</evidence>
<keyword evidence="5 11" id="KW-0418">Kinase</keyword>
<keyword evidence="4 7" id="KW-0547">Nucleotide-binding</keyword>
<dbReference type="RefSeq" id="XP_023944524.1">
    <property type="nucleotide sequence ID" value="XM_024088756.2"/>
</dbReference>
<dbReference type="SMART" id="SM00220">
    <property type="entry name" value="S_TKc"/>
    <property type="match status" value="1"/>
</dbReference>